<name>A0A4U5V1V8_COLLU</name>
<evidence type="ECO:0000256" key="1">
    <source>
        <dbReference type="SAM" id="MobiDB-lite"/>
    </source>
</evidence>
<sequence length="194" mass="22419">METCSKPESSQPKSEKAQDDPDTSQKTSWTLTPEKFIMNHFRRQSDRCDEDTCMRLKCETLPALSLKVVIDSETYGASVTPFGLLDLRPTVASIYSNTPCYHEYFTRLRSVHMLIERLMSDLCSKSEEAKAIFSMTVDSTLIPKTHVSIHCQNECLKRRLEQTDYEPVWARMKDVVYYVILLMLAKIIMRCSKD</sequence>
<keyword evidence="3" id="KW-1185">Reference proteome</keyword>
<accession>A0A4U5V1V8</accession>
<reference evidence="2 3" key="1">
    <citation type="submission" date="2019-01" db="EMBL/GenBank/DDBJ databases">
        <title>Genome Assembly of Collichthys lucidus.</title>
        <authorList>
            <person name="Cai M."/>
            <person name="Xiao S."/>
        </authorList>
    </citation>
    <scope>NUCLEOTIDE SEQUENCE [LARGE SCALE GENOMIC DNA]</scope>
    <source>
        <strain evidence="2">JT15FE1705JMU</strain>
        <tissue evidence="2">Muscle</tissue>
    </source>
</reference>
<gene>
    <name evidence="2" type="ORF">D9C73_015654</name>
</gene>
<organism evidence="2 3">
    <name type="scientific">Collichthys lucidus</name>
    <name type="common">Big head croaker</name>
    <name type="synonym">Sciaena lucida</name>
    <dbReference type="NCBI Taxonomy" id="240159"/>
    <lineage>
        <taxon>Eukaryota</taxon>
        <taxon>Metazoa</taxon>
        <taxon>Chordata</taxon>
        <taxon>Craniata</taxon>
        <taxon>Vertebrata</taxon>
        <taxon>Euteleostomi</taxon>
        <taxon>Actinopterygii</taxon>
        <taxon>Neopterygii</taxon>
        <taxon>Teleostei</taxon>
        <taxon>Neoteleostei</taxon>
        <taxon>Acanthomorphata</taxon>
        <taxon>Eupercaria</taxon>
        <taxon>Sciaenidae</taxon>
        <taxon>Collichthys</taxon>
    </lineage>
</organism>
<feature type="compositionally biased region" description="Low complexity" evidence="1">
    <location>
        <begin position="1"/>
        <end position="12"/>
    </location>
</feature>
<evidence type="ECO:0000313" key="3">
    <source>
        <dbReference type="Proteomes" id="UP000298787"/>
    </source>
</evidence>
<dbReference type="Proteomes" id="UP000298787">
    <property type="component" value="Chromosome 14"/>
</dbReference>
<dbReference type="EMBL" id="CM014091">
    <property type="protein sequence ID" value="TKS81549.1"/>
    <property type="molecule type" value="Genomic_DNA"/>
</dbReference>
<feature type="region of interest" description="Disordered" evidence="1">
    <location>
        <begin position="1"/>
        <end position="29"/>
    </location>
</feature>
<proteinExistence type="predicted"/>
<evidence type="ECO:0000313" key="2">
    <source>
        <dbReference type="EMBL" id="TKS81549.1"/>
    </source>
</evidence>
<protein>
    <submittedName>
        <fullName evidence="2">Uncharacterized protein</fullName>
    </submittedName>
</protein>
<dbReference type="AlphaFoldDB" id="A0A4U5V1V8"/>